<dbReference type="Pfam" id="PF00924">
    <property type="entry name" value="MS_channel_2nd"/>
    <property type="match status" value="1"/>
</dbReference>
<evidence type="ECO:0000259" key="9">
    <source>
        <dbReference type="Pfam" id="PF21088"/>
    </source>
</evidence>
<comment type="subcellular location">
    <subcellularLocation>
        <location evidence="1">Cell membrane</location>
        <topology evidence="1">Multi-pass membrane protein</topology>
    </subcellularLocation>
</comment>
<accession>A0ABS7TR62</accession>
<dbReference type="SUPFAM" id="SSF50182">
    <property type="entry name" value="Sm-like ribonucleoproteins"/>
    <property type="match status" value="1"/>
</dbReference>
<evidence type="ECO:0000256" key="5">
    <source>
        <dbReference type="ARBA" id="ARBA00022989"/>
    </source>
</evidence>
<dbReference type="Gene3D" id="1.10.287.1260">
    <property type="match status" value="1"/>
</dbReference>
<evidence type="ECO:0000256" key="6">
    <source>
        <dbReference type="ARBA" id="ARBA00023136"/>
    </source>
</evidence>
<evidence type="ECO:0000256" key="4">
    <source>
        <dbReference type="ARBA" id="ARBA00022692"/>
    </source>
</evidence>
<dbReference type="PANTHER" id="PTHR30566:SF5">
    <property type="entry name" value="MECHANOSENSITIVE ION CHANNEL PROTEIN 1, MITOCHONDRIAL-RELATED"/>
    <property type="match status" value="1"/>
</dbReference>
<gene>
    <name evidence="10" type="ORF">K7C98_15760</name>
</gene>
<dbReference type="PANTHER" id="PTHR30566">
    <property type="entry name" value="YNAI-RELATED MECHANOSENSITIVE ION CHANNEL"/>
    <property type="match status" value="1"/>
</dbReference>
<feature type="transmembrane region" description="Helical" evidence="7">
    <location>
        <begin position="12"/>
        <end position="34"/>
    </location>
</feature>
<proteinExistence type="inferred from homology"/>
<organism evidence="10 11">
    <name type="scientific">Nannocystis pusilla</name>
    <dbReference type="NCBI Taxonomy" id="889268"/>
    <lineage>
        <taxon>Bacteria</taxon>
        <taxon>Pseudomonadati</taxon>
        <taxon>Myxococcota</taxon>
        <taxon>Polyangia</taxon>
        <taxon>Nannocystales</taxon>
        <taxon>Nannocystaceae</taxon>
        <taxon>Nannocystis</taxon>
    </lineage>
</organism>
<keyword evidence="11" id="KW-1185">Reference proteome</keyword>
<feature type="transmembrane region" description="Helical" evidence="7">
    <location>
        <begin position="125"/>
        <end position="145"/>
    </location>
</feature>
<evidence type="ECO:0000256" key="2">
    <source>
        <dbReference type="ARBA" id="ARBA00008017"/>
    </source>
</evidence>
<feature type="domain" description="Mechanosensitive ion channel MscS" evidence="8">
    <location>
        <begin position="175"/>
        <end position="240"/>
    </location>
</feature>
<dbReference type="RefSeq" id="WP_224192488.1">
    <property type="nucleotide sequence ID" value="NZ_JAIRAU010000019.1"/>
</dbReference>
<reference evidence="10" key="1">
    <citation type="submission" date="2021-08" db="EMBL/GenBank/DDBJ databases">
        <authorList>
            <person name="Stevens D.C."/>
        </authorList>
    </citation>
    <scope>NUCLEOTIDE SEQUENCE</scope>
    <source>
        <strain evidence="10">DSM 53165</strain>
    </source>
</reference>
<feature type="transmembrane region" description="Helical" evidence="7">
    <location>
        <begin position="83"/>
        <end position="104"/>
    </location>
</feature>
<dbReference type="InterPro" id="IPR011014">
    <property type="entry name" value="MscS_channel_TM-2"/>
</dbReference>
<protein>
    <submittedName>
        <fullName evidence="10">Mechanosensitive ion channel family protein</fullName>
    </submittedName>
</protein>
<keyword evidence="6 7" id="KW-0472">Membrane</keyword>
<dbReference type="Proteomes" id="UP001139031">
    <property type="component" value="Unassembled WGS sequence"/>
</dbReference>
<dbReference type="InterPro" id="IPR006685">
    <property type="entry name" value="MscS_channel_2nd"/>
</dbReference>
<sequence>MLDSVYLGNSIQHWIIALAIVVGSLAAGWIISAFIRLLGKRFKSEFMVSVAAGAGDPVTALVVLFGVRIAAESLALPVGVREIANNATVFCTVVVFTWLAANAYDAVHRGVFEPYAKRPGAGVDLHLFAVLRTIINIVIWIIGLASALNSVGFEVSAILAGLGLGGMALALASQDTVANVFGGVLVLTQRPFKIGERIEVDGIDGWVQHVGLRQTVVKNWYGRTVLIPNKRFTDSVVINIDSQSVYFQELRLRLAPETTAAQLKSATEILHQIAVDGPLLDNSPWIALDKIGHGYFEIEFWYGILRWTSAQARQFPDEYEKICRGKTWVNLEVISRFEAAGIRFALPIQAYVGSPAVLADP</sequence>
<dbReference type="InterPro" id="IPR010920">
    <property type="entry name" value="LSM_dom_sf"/>
</dbReference>
<evidence type="ECO:0000256" key="7">
    <source>
        <dbReference type="SAM" id="Phobius"/>
    </source>
</evidence>
<evidence type="ECO:0000256" key="3">
    <source>
        <dbReference type="ARBA" id="ARBA00022475"/>
    </source>
</evidence>
<dbReference type="InterPro" id="IPR049142">
    <property type="entry name" value="MS_channel_1st"/>
</dbReference>
<feature type="domain" description="Mechanosensitive ion channel transmembrane helices 2/3" evidence="9">
    <location>
        <begin position="133"/>
        <end position="174"/>
    </location>
</feature>
<name>A0ABS7TR62_9BACT</name>
<dbReference type="Gene3D" id="2.30.30.60">
    <property type="match status" value="1"/>
</dbReference>
<evidence type="ECO:0000313" key="10">
    <source>
        <dbReference type="EMBL" id="MBZ5710718.1"/>
    </source>
</evidence>
<dbReference type="EMBL" id="JAIRAU010000019">
    <property type="protein sequence ID" value="MBZ5710718.1"/>
    <property type="molecule type" value="Genomic_DNA"/>
</dbReference>
<dbReference type="InterPro" id="IPR023408">
    <property type="entry name" value="MscS_beta-dom_sf"/>
</dbReference>
<evidence type="ECO:0000313" key="11">
    <source>
        <dbReference type="Proteomes" id="UP001139031"/>
    </source>
</evidence>
<evidence type="ECO:0000259" key="8">
    <source>
        <dbReference type="Pfam" id="PF00924"/>
    </source>
</evidence>
<keyword evidence="4 7" id="KW-0812">Transmembrane</keyword>
<feature type="transmembrane region" description="Helical" evidence="7">
    <location>
        <begin position="46"/>
        <end position="71"/>
    </location>
</feature>
<keyword evidence="5 7" id="KW-1133">Transmembrane helix</keyword>
<evidence type="ECO:0000256" key="1">
    <source>
        <dbReference type="ARBA" id="ARBA00004651"/>
    </source>
</evidence>
<comment type="caution">
    <text evidence="10">The sequence shown here is derived from an EMBL/GenBank/DDBJ whole genome shotgun (WGS) entry which is preliminary data.</text>
</comment>
<dbReference type="Pfam" id="PF21088">
    <property type="entry name" value="MS_channel_1st"/>
    <property type="match status" value="1"/>
</dbReference>
<comment type="similarity">
    <text evidence="2">Belongs to the MscS (TC 1.A.23) family.</text>
</comment>
<feature type="transmembrane region" description="Helical" evidence="7">
    <location>
        <begin position="151"/>
        <end position="172"/>
    </location>
</feature>
<keyword evidence="3" id="KW-1003">Cell membrane</keyword>
<dbReference type="SUPFAM" id="SSF82861">
    <property type="entry name" value="Mechanosensitive channel protein MscS (YggB), transmembrane region"/>
    <property type="match status" value="1"/>
</dbReference>